<accession>A0ABX4XQ99</accession>
<feature type="transmembrane region" description="Helical" evidence="5">
    <location>
        <begin position="105"/>
        <end position="123"/>
    </location>
</feature>
<dbReference type="InterPro" id="IPR007016">
    <property type="entry name" value="O-antigen_ligase-rel_domated"/>
</dbReference>
<evidence type="ECO:0000256" key="5">
    <source>
        <dbReference type="SAM" id="Phobius"/>
    </source>
</evidence>
<feature type="transmembrane region" description="Helical" evidence="5">
    <location>
        <begin position="158"/>
        <end position="179"/>
    </location>
</feature>
<feature type="transmembrane region" description="Helical" evidence="5">
    <location>
        <begin position="278"/>
        <end position="296"/>
    </location>
</feature>
<dbReference type="EMBL" id="MPDH01000003">
    <property type="protein sequence ID" value="PNP94016.1"/>
    <property type="molecule type" value="Genomic_DNA"/>
</dbReference>
<dbReference type="PANTHER" id="PTHR37422:SF23">
    <property type="entry name" value="TEICHURONIC ACID BIOSYNTHESIS PROTEIN TUAE"/>
    <property type="match status" value="1"/>
</dbReference>
<dbReference type="RefSeq" id="WP_036092950.1">
    <property type="nucleotide sequence ID" value="NZ_BJEY01000014.1"/>
</dbReference>
<sequence>MDRTLILKMIFVLGFLVTLVLSFFYSIMLIVPLLIGIFVFSCFFTLKQLAELTWFMLAIASFFGSILSIPGLESLFLYRLLLPVQITLFLLTWDDWSWMSKRTRTMLLFLVGWLASALITIIWTEYQGIAFRNVYFMIEAIYLLFTAIYYLKADKKIEWLVTITSGVMAVNIGIGLYEINTGLHLSKSGLTDVIGNAQFLPSGIFFNPNDLASFLALFLPITLVYMQSRTIIGSLYKGLLVIGAVYIIIETQSRIAFVLILVILFLLLLRYSWRWGALALLCIPFVLQLPGMQDTINQVNQTYTDKTNSTDLRLDITNYTWQTAKESYFMGVGPGNVQIELAKYFPAEEQNNDGAVSVHNFLLEVLANYGLLSLLFLLAFLFYLFYRSWRYWLENKEKKVKYLIPLLITLAFPFIAFASSTTLEKSYIWISFGIVLAILNQYDKRMETKDETI</sequence>
<evidence type="ECO:0000256" key="2">
    <source>
        <dbReference type="ARBA" id="ARBA00022692"/>
    </source>
</evidence>
<feature type="transmembrane region" description="Helical" evidence="5">
    <location>
        <begin position="231"/>
        <end position="249"/>
    </location>
</feature>
<dbReference type="PANTHER" id="PTHR37422">
    <property type="entry name" value="TEICHURONIC ACID BIOSYNTHESIS PROTEIN TUAE"/>
    <property type="match status" value="1"/>
</dbReference>
<feature type="transmembrane region" description="Helical" evidence="5">
    <location>
        <begin position="255"/>
        <end position="271"/>
    </location>
</feature>
<evidence type="ECO:0000313" key="8">
    <source>
        <dbReference type="Proteomes" id="UP000236500"/>
    </source>
</evidence>
<feature type="transmembrane region" description="Helical" evidence="5">
    <location>
        <begin position="199"/>
        <end position="219"/>
    </location>
</feature>
<keyword evidence="8" id="KW-1185">Reference proteome</keyword>
<comment type="caution">
    <text evidence="7">The sequence shown here is derived from an EMBL/GenBank/DDBJ whole genome shotgun (WGS) entry which is preliminary data.</text>
</comment>
<feature type="transmembrane region" description="Helical" evidence="5">
    <location>
        <begin position="52"/>
        <end position="70"/>
    </location>
</feature>
<evidence type="ECO:0000313" key="7">
    <source>
        <dbReference type="EMBL" id="PNP94016.1"/>
    </source>
</evidence>
<evidence type="ECO:0000259" key="6">
    <source>
        <dbReference type="Pfam" id="PF04932"/>
    </source>
</evidence>
<protein>
    <recommendedName>
        <fullName evidence="6">O-antigen ligase-related domain-containing protein</fullName>
    </recommendedName>
</protein>
<keyword evidence="3 5" id="KW-1133">Transmembrane helix</keyword>
<feature type="transmembrane region" description="Helical" evidence="5">
    <location>
        <begin position="366"/>
        <end position="386"/>
    </location>
</feature>
<feature type="transmembrane region" description="Helical" evidence="5">
    <location>
        <begin position="12"/>
        <end position="40"/>
    </location>
</feature>
<gene>
    <name evidence="7" type="ORF">BMT55_04435</name>
</gene>
<feature type="domain" description="O-antigen ligase-related" evidence="6">
    <location>
        <begin position="240"/>
        <end position="377"/>
    </location>
</feature>
<dbReference type="Pfam" id="PF04932">
    <property type="entry name" value="Wzy_C"/>
    <property type="match status" value="1"/>
</dbReference>
<organism evidence="7 8">
    <name type="scientific">Listeria newyorkensis</name>
    <dbReference type="NCBI Taxonomy" id="1497681"/>
    <lineage>
        <taxon>Bacteria</taxon>
        <taxon>Bacillati</taxon>
        <taxon>Bacillota</taxon>
        <taxon>Bacilli</taxon>
        <taxon>Bacillales</taxon>
        <taxon>Listeriaceae</taxon>
        <taxon>Listeria</taxon>
    </lineage>
</organism>
<feature type="transmembrane region" description="Helical" evidence="5">
    <location>
        <begin position="76"/>
        <end position="93"/>
    </location>
</feature>
<reference evidence="7 8" key="1">
    <citation type="submission" date="2016-11" db="EMBL/GenBank/DDBJ databases">
        <title>Whole Genome Sequence of Listeria newyorkensis.</title>
        <authorList>
            <person name="Frink S."/>
            <person name="Morales C."/>
            <person name="Kiang D."/>
        </authorList>
    </citation>
    <scope>NUCLEOTIDE SEQUENCE [LARGE SCALE GENOMIC DNA]</scope>
    <source>
        <strain evidence="7 8">F1604011-044</strain>
    </source>
</reference>
<keyword evidence="4 5" id="KW-0472">Membrane</keyword>
<feature type="transmembrane region" description="Helical" evidence="5">
    <location>
        <begin position="426"/>
        <end position="442"/>
    </location>
</feature>
<evidence type="ECO:0000256" key="4">
    <source>
        <dbReference type="ARBA" id="ARBA00023136"/>
    </source>
</evidence>
<dbReference type="InterPro" id="IPR051533">
    <property type="entry name" value="WaaL-like"/>
</dbReference>
<keyword evidence="2 5" id="KW-0812">Transmembrane</keyword>
<feature type="transmembrane region" description="Helical" evidence="5">
    <location>
        <begin position="129"/>
        <end position="151"/>
    </location>
</feature>
<name>A0ABX4XQ99_9LIST</name>
<dbReference type="Proteomes" id="UP000236500">
    <property type="component" value="Unassembled WGS sequence"/>
</dbReference>
<comment type="subcellular location">
    <subcellularLocation>
        <location evidence="1">Membrane</location>
        <topology evidence="1">Multi-pass membrane protein</topology>
    </subcellularLocation>
</comment>
<evidence type="ECO:0000256" key="1">
    <source>
        <dbReference type="ARBA" id="ARBA00004141"/>
    </source>
</evidence>
<proteinExistence type="predicted"/>
<evidence type="ECO:0000256" key="3">
    <source>
        <dbReference type="ARBA" id="ARBA00022989"/>
    </source>
</evidence>
<feature type="transmembrane region" description="Helical" evidence="5">
    <location>
        <begin position="402"/>
        <end position="420"/>
    </location>
</feature>